<dbReference type="InterPro" id="IPR009057">
    <property type="entry name" value="Homeodomain-like_sf"/>
</dbReference>
<dbReference type="AlphaFoldDB" id="A0A927GVG3"/>
<sequence>MMNKINQPLAFSDNFNDTQLRILDAAITCVKDWGLEKTSLNDIAKRAGVTRPTVYNYFSNKNEVIRTALLQSGYALAERMVAHISAFPSPAEKLIEAMVYAVNTLPTEPHLDIVTHTEIPSDIYEDALQDTEGQQILLMIFGEILKDEPDIDANDLMEIIEISVRLALSLTTLKGTLTRSDEELRAFLSRRLLPAVGL</sequence>
<reference evidence="4" key="1">
    <citation type="submission" date="2020-09" db="EMBL/GenBank/DDBJ databases">
        <authorList>
            <person name="Yoon J.-W."/>
        </authorList>
    </citation>
    <scope>NUCLEOTIDE SEQUENCE</scope>
    <source>
        <strain evidence="4">KMU-158</strain>
    </source>
</reference>
<gene>
    <name evidence="4" type="ORF">IB286_02450</name>
</gene>
<dbReference type="InterPro" id="IPR023772">
    <property type="entry name" value="DNA-bd_HTH_TetR-type_CS"/>
</dbReference>
<dbReference type="EMBL" id="JACXLD010000001">
    <property type="protein sequence ID" value="MBD2857852.1"/>
    <property type="molecule type" value="Genomic_DNA"/>
</dbReference>
<feature type="domain" description="HTH tetR-type" evidence="3">
    <location>
        <begin position="16"/>
        <end position="76"/>
    </location>
</feature>
<evidence type="ECO:0000259" key="3">
    <source>
        <dbReference type="PROSITE" id="PS50977"/>
    </source>
</evidence>
<dbReference type="SUPFAM" id="SSF46689">
    <property type="entry name" value="Homeodomain-like"/>
    <property type="match status" value="1"/>
</dbReference>
<evidence type="ECO:0000313" key="5">
    <source>
        <dbReference type="Proteomes" id="UP000610558"/>
    </source>
</evidence>
<dbReference type="Gene3D" id="1.10.357.10">
    <property type="entry name" value="Tetracycline Repressor, domain 2"/>
    <property type="match status" value="1"/>
</dbReference>
<dbReference type="GO" id="GO:0003700">
    <property type="term" value="F:DNA-binding transcription factor activity"/>
    <property type="evidence" value="ECO:0007669"/>
    <property type="project" value="TreeGrafter"/>
</dbReference>
<dbReference type="InterPro" id="IPR050109">
    <property type="entry name" value="HTH-type_TetR-like_transc_reg"/>
</dbReference>
<name>A0A927GVG3_9GAMM</name>
<organism evidence="4 5">
    <name type="scientific">Spongiibacter pelagi</name>
    <dbReference type="NCBI Taxonomy" id="2760804"/>
    <lineage>
        <taxon>Bacteria</taxon>
        <taxon>Pseudomonadati</taxon>
        <taxon>Pseudomonadota</taxon>
        <taxon>Gammaproteobacteria</taxon>
        <taxon>Cellvibrionales</taxon>
        <taxon>Spongiibacteraceae</taxon>
        <taxon>Spongiibacter</taxon>
    </lineage>
</organism>
<dbReference type="PANTHER" id="PTHR30055:SF226">
    <property type="entry name" value="HTH-TYPE TRANSCRIPTIONAL REGULATOR PKSA"/>
    <property type="match status" value="1"/>
</dbReference>
<dbReference type="PROSITE" id="PS50977">
    <property type="entry name" value="HTH_TETR_2"/>
    <property type="match status" value="1"/>
</dbReference>
<dbReference type="PROSITE" id="PS01081">
    <property type="entry name" value="HTH_TETR_1"/>
    <property type="match status" value="1"/>
</dbReference>
<proteinExistence type="predicted"/>
<dbReference type="Proteomes" id="UP000610558">
    <property type="component" value="Unassembled WGS sequence"/>
</dbReference>
<dbReference type="RefSeq" id="WP_190762081.1">
    <property type="nucleotide sequence ID" value="NZ_JACXLD010000001.1"/>
</dbReference>
<dbReference type="GO" id="GO:0000976">
    <property type="term" value="F:transcription cis-regulatory region binding"/>
    <property type="evidence" value="ECO:0007669"/>
    <property type="project" value="TreeGrafter"/>
</dbReference>
<keyword evidence="5" id="KW-1185">Reference proteome</keyword>
<comment type="caution">
    <text evidence="4">The sequence shown here is derived from an EMBL/GenBank/DDBJ whole genome shotgun (WGS) entry which is preliminary data.</text>
</comment>
<dbReference type="Pfam" id="PF00440">
    <property type="entry name" value="TetR_N"/>
    <property type="match status" value="1"/>
</dbReference>
<evidence type="ECO:0000313" key="4">
    <source>
        <dbReference type="EMBL" id="MBD2857852.1"/>
    </source>
</evidence>
<dbReference type="InterPro" id="IPR001647">
    <property type="entry name" value="HTH_TetR"/>
</dbReference>
<evidence type="ECO:0000256" key="1">
    <source>
        <dbReference type="ARBA" id="ARBA00023125"/>
    </source>
</evidence>
<feature type="DNA-binding region" description="H-T-H motif" evidence="2">
    <location>
        <begin position="39"/>
        <end position="58"/>
    </location>
</feature>
<dbReference type="PANTHER" id="PTHR30055">
    <property type="entry name" value="HTH-TYPE TRANSCRIPTIONAL REGULATOR RUTR"/>
    <property type="match status" value="1"/>
</dbReference>
<dbReference type="PRINTS" id="PR00455">
    <property type="entry name" value="HTHTETR"/>
</dbReference>
<protein>
    <submittedName>
        <fullName evidence="4">TetR/AcrR family transcriptional regulator</fullName>
    </submittedName>
</protein>
<evidence type="ECO:0000256" key="2">
    <source>
        <dbReference type="PROSITE-ProRule" id="PRU00335"/>
    </source>
</evidence>
<keyword evidence="1 2" id="KW-0238">DNA-binding</keyword>
<accession>A0A927GVG3</accession>